<keyword evidence="1" id="KW-0472">Membrane</keyword>
<accession>A0A0E9R2E2</accession>
<evidence type="ECO:0000256" key="1">
    <source>
        <dbReference type="SAM" id="Phobius"/>
    </source>
</evidence>
<dbReference type="AlphaFoldDB" id="A0A0E9R2E2"/>
<organism evidence="2">
    <name type="scientific">Anguilla anguilla</name>
    <name type="common">European freshwater eel</name>
    <name type="synonym">Muraena anguilla</name>
    <dbReference type="NCBI Taxonomy" id="7936"/>
    <lineage>
        <taxon>Eukaryota</taxon>
        <taxon>Metazoa</taxon>
        <taxon>Chordata</taxon>
        <taxon>Craniata</taxon>
        <taxon>Vertebrata</taxon>
        <taxon>Euteleostomi</taxon>
        <taxon>Actinopterygii</taxon>
        <taxon>Neopterygii</taxon>
        <taxon>Teleostei</taxon>
        <taxon>Anguilliformes</taxon>
        <taxon>Anguillidae</taxon>
        <taxon>Anguilla</taxon>
    </lineage>
</organism>
<name>A0A0E9R2E2_ANGAN</name>
<sequence length="41" mass="4685">MRKVVLSKITQPKYRLQETVLIYCVHMMVMLPGSHAGIKLA</sequence>
<reference evidence="2" key="1">
    <citation type="submission" date="2014-11" db="EMBL/GenBank/DDBJ databases">
        <authorList>
            <person name="Amaro Gonzalez C."/>
        </authorList>
    </citation>
    <scope>NUCLEOTIDE SEQUENCE</scope>
</reference>
<keyword evidence="1" id="KW-0812">Transmembrane</keyword>
<proteinExistence type="predicted"/>
<evidence type="ECO:0000313" key="2">
    <source>
        <dbReference type="EMBL" id="JAH23269.1"/>
    </source>
</evidence>
<keyword evidence="1" id="KW-1133">Transmembrane helix</keyword>
<dbReference type="EMBL" id="GBXM01085308">
    <property type="protein sequence ID" value="JAH23269.1"/>
    <property type="molecule type" value="Transcribed_RNA"/>
</dbReference>
<feature type="transmembrane region" description="Helical" evidence="1">
    <location>
        <begin position="20"/>
        <end position="38"/>
    </location>
</feature>
<protein>
    <submittedName>
        <fullName evidence="2">Uncharacterized protein</fullName>
    </submittedName>
</protein>
<reference evidence="2" key="2">
    <citation type="journal article" date="2015" name="Fish Shellfish Immunol.">
        <title>Early steps in the European eel (Anguilla anguilla)-Vibrio vulnificus interaction in the gills: Role of the RtxA13 toxin.</title>
        <authorList>
            <person name="Callol A."/>
            <person name="Pajuelo D."/>
            <person name="Ebbesson L."/>
            <person name="Teles M."/>
            <person name="MacKenzie S."/>
            <person name="Amaro C."/>
        </authorList>
    </citation>
    <scope>NUCLEOTIDE SEQUENCE</scope>
</reference>